<evidence type="ECO:0000256" key="5">
    <source>
        <dbReference type="ARBA" id="ARBA00023136"/>
    </source>
</evidence>
<feature type="transmembrane region" description="Helical" evidence="6">
    <location>
        <begin position="311"/>
        <end position="331"/>
    </location>
</feature>
<feature type="transmembrane region" description="Helical" evidence="6">
    <location>
        <begin position="135"/>
        <end position="153"/>
    </location>
</feature>
<name>A0A921FI87_9LACO</name>
<evidence type="ECO:0000256" key="1">
    <source>
        <dbReference type="ARBA" id="ARBA00004141"/>
    </source>
</evidence>
<feature type="transmembrane region" description="Helical" evidence="6">
    <location>
        <begin position="12"/>
        <end position="29"/>
    </location>
</feature>
<comment type="subcellular location">
    <subcellularLocation>
        <location evidence="1">Membrane</location>
        <topology evidence="1">Multi-pass membrane protein</topology>
    </subcellularLocation>
</comment>
<dbReference type="AlphaFoldDB" id="A0A921FI87"/>
<dbReference type="GO" id="GO:0022857">
    <property type="term" value="F:transmembrane transporter activity"/>
    <property type="evidence" value="ECO:0007669"/>
    <property type="project" value="InterPro"/>
</dbReference>
<accession>A0A921FI87</accession>
<keyword evidence="3 6" id="KW-0812">Transmembrane</keyword>
<proteinExistence type="inferred from homology"/>
<feature type="transmembrane region" description="Helical" evidence="6">
    <location>
        <begin position="230"/>
        <end position="252"/>
    </location>
</feature>
<dbReference type="InterPro" id="IPR001898">
    <property type="entry name" value="SLC13A/DASS"/>
</dbReference>
<comment type="caution">
    <text evidence="7">The sequence shown here is derived from an EMBL/GenBank/DDBJ whole genome shotgun (WGS) entry which is preliminary data.</text>
</comment>
<gene>
    <name evidence="7" type="ORF">K8V23_03685</name>
</gene>
<evidence type="ECO:0000256" key="4">
    <source>
        <dbReference type="ARBA" id="ARBA00022989"/>
    </source>
</evidence>
<feature type="transmembrane region" description="Helical" evidence="6">
    <location>
        <begin position="58"/>
        <end position="76"/>
    </location>
</feature>
<dbReference type="Proteomes" id="UP000784793">
    <property type="component" value="Unassembled WGS sequence"/>
</dbReference>
<protein>
    <submittedName>
        <fullName evidence="7">Anion permease</fullName>
    </submittedName>
</protein>
<dbReference type="EMBL" id="DYXB01000060">
    <property type="protein sequence ID" value="HJF09889.1"/>
    <property type="molecule type" value="Genomic_DNA"/>
</dbReference>
<feature type="transmembrane region" description="Helical" evidence="6">
    <location>
        <begin position="35"/>
        <end position="53"/>
    </location>
</feature>
<keyword evidence="4 6" id="KW-1133">Transmembrane helix</keyword>
<dbReference type="NCBIfam" id="TIGR00785">
    <property type="entry name" value="dass"/>
    <property type="match status" value="1"/>
</dbReference>
<dbReference type="Pfam" id="PF00939">
    <property type="entry name" value="Na_sulph_symp"/>
    <property type="match status" value="1"/>
</dbReference>
<evidence type="ECO:0000256" key="3">
    <source>
        <dbReference type="ARBA" id="ARBA00022692"/>
    </source>
</evidence>
<reference evidence="7" key="2">
    <citation type="submission" date="2021-09" db="EMBL/GenBank/DDBJ databases">
        <authorList>
            <person name="Gilroy R."/>
        </authorList>
    </citation>
    <scope>NUCLEOTIDE SEQUENCE</scope>
    <source>
        <strain evidence="7">CHK194-22301</strain>
    </source>
</reference>
<evidence type="ECO:0000313" key="7">
    <source>
        <dbReference type="EMBL" id="HJF09889.1"/>
    </source>
</evidence>
<reference evidence="7" key="1">
    <citation type="journal article" date="2021" name="PeerJ">
        <title>Extensive microbial diversity within the chicken gut microbiome revealed by metagenomics and culture.</title>
        <authorList>
            <person name="Gilroy R."/>
            <person name="Ravi A."/>
            <person name="Getino M."/>
            <person name="Pursley I."/>
            <person name="Horton D.L."/>
            <person name="Alikhan N.F."/>
            <person name="Baker D."/>
            <person name="Gharbi K."/>
            <person name="Hall N."/>
            <person name="Watson M."/>
            <person name="Adriaenssens E.M."/>
            <person name="Foster-Nyarko E."/>
            <person name="Jarju S."/>
            <person name="Secka A."/>
            <person name="Antonio M."/>
            <person name="Oren A."/>
            <person name="Chaudhuri R.R."/>
            <person name="La Ragione R."/>
            <person name="Hildebrand F."/>
            <person name="Pallen M.J."/>
        </authorList>
    </citation>
    <scope>NUCLEOTIDE SEQUENCE</scope>
    <source>
        <strain evidence="7">CHK194-22301</strain>
    </source>
</reference>
<sequence>MKTLEKVNYKGFIWPLIVGIVLWCITPWRPSGLSVQAWQMFAVFVATIVGCITKPLPIGGTTLAGLVVTVLVGLAPMKDVTNAKGMVVNQGVLSSFGNSAAWLIAMAFIMAHGISKTGLGNRIAYIMIQKFGKKSLGIGYAITGLELILGALIPSNSARTGGVVWPVVESVSKEGYDSKPDDASRKKIGAYIDFTAFHANILSTALFITGAAPNMVAQQLAAQKGYQMSWAGWFFTAIVPVAVLAVIIPFVIYKMYPPEIKETPDAKKWADEKLAKMGPMSTPEKIMMSVFILSIVLWVLSGFFKIPQLDATFVAFLAVTILMITGVLTMQDALKETGAWNILIWLSILMFMAG</sequence>
<feature type="transmembrane region" description="Helical" evidence="6">
    <location>
        <begin position="188"/>
        <end position="209"/>
    </location>
</feature>
<feature type="transmembrane region" description="Helical" evidence="6">
    <location>
        <begin position="286"/>
        <end position="304"/>
    </location>
</feature>
<evidence type="ECO:0000313" key="8">
    <source>
        <dbReference type="Proteomes" id="UP000784793"/>
    </source>
</evidence>
<keyword evidence="5 6" id="KW-0472">Membrane</keyword>
<organism evidence="7 8">
    <name type="scientific">Lactobacillus crispatus</name>
    <dbReference type="NCBI Taxonomy" id="47770"/>
    <lineage>
        <taxon>Bacteria</taxon>
        <taxon>Bacillati</taxon>
        <taxon>Bacillota</taxon>
        <taxon>Bacilli</taxon>
        <taxon>Lactobacillales</taxon>
        <taxon>Lactobacillaceae</taxon>
        <taxon>Lactobacillus</taxon>
    </lineage>
</organism>
<dbReference type="GO" id="GO:0016020">
    <property type="term" value="C:membrane"/>
    <property type="evidence" value="ECO:0007669"/>
    <property type="project" value="UniProtKB-SubCell"/>
</dbReference>
<dbReference type="InterPro" id="IPR030676">
    <property type="entry name" value="CitT-rel"/>
</dbReference>
<evidence type="ECO:0000256" key="6">
    <source>
        <dbReference type="SAM" id="Phobius"/>
    </source>
</evidence>
<comment type="similarity">
    <text evidence="2">Belongs to the SLC13A/DASS transporter (TC 2.A.47) family. DIT1 subfamily.</text>
</comment>
<evidence type="ECO:0000256" key="2">
    <source>
        <dbReference type="ARBA" id="ARBA00007349"/>
    </source>
</evidence>
<dbReference type="PANTHER" id="PTHR42826">
    <property type="entry name" value="DICARBOXYLATE TRANSPORTER 2.1, CHLOROPLASTIC"/>
    <property type="match status" value="1"/>
</dbReference>
<feature type="non-terminal residue" evidence="7">
    <location>
        <position position="354"/>
    </location>
</feature>
<feature type="transmembrane region" description="Helical" evidence="6">
    <location>
        <begin position="96"/>
        <end position="114"/>
    </location>
</feature>